<dbReference type="Proteomes" id="UP000270094">
    <property type="component" value="Unassembled WGS sequence"/>
</dbReference>
<feature type="domain" description="Lipid-binding serum glycoprotein N-terminal" evidence="3">
    <location>
        <begin position="11"/>
        <end position="224"/>
    </location>
</feature>
<feature type="domain" description="Lipid-binding serum glycoprotein C-terminal" evidence="4">
    <location>
        <begin position="243"/>
        <end position="441"/>
    </location>
</feature>
<dbReference type="SMART" id="SM00329">
    <property type="entry name" value="BPI2"/>
    <property type="match status" value="1"/>
</dbReference>
<dbReference type="SUPFAM" id="SSF55394">
    <property type="entry name" value="Bactericidal permeability-increasing protein, BPI"/>
    <property type="match status" value="2"/>
</dbReference>
<evidence type="ECO:0008006" key="7">
    <source>
        <dbReference type="Google" id="ProtNLM"/>
    </source>
</evidence>
<organism evidence="5 6">
    <name type="scientific">Strongylus vulgaris</name>
    <name type="common">Blood worm</name>
    <dbReference type="NCBI Taxonomy" id="40348"/>
    <lineage>
        <taxon>Eukaryota</taxon>
        <taxon>Metazoa</taxon>
        <taxon>Ecdysozoa</taxon>
        <taxon>Nematoda</taxon>
        <taxon>Chromadorea</taxon>
        <taxon>Rhabditida</taxon>
        <taxon>Rhabditina</taxon>
        <taxon>Rhabditomorpha</taxon>
        <taxon>Strongyloidea</taxon>
        <taxon>Strongylidae</taxon>
        <taxon>Strongylus</taxon>
    </lineage>
</organism>
<accession>A0A3P7J2F7</accession>
<dbReference type="Gene3D" id="3.15.10.10">
    <property type="entry name" value="Bactericidal permeability-increasing protein, domain 1"/>
    <property type="match status" value="1"/>
</dbReference>
<gene>
    <name evidence="5" type="ORF">SVUK_LOCUS9581</name>
</gene>
<dbReference type="InterPro" id="IPR017942">
    <property type="entry name" value="Lipid-bd_serum_glycop_N"/>
</dbReference>
<reference evidence="5 6" key="1">
    <citation type="submission" date="2018-11" db="EMBL/GenBank/DDBJ databases">
        <authorList>
            <consortium name="Pathogen Informatics"/>
        </authorList>
    </citation>
    <scope>NUCLEOTIDE SEQUENCE [LARGE SCALE GENOMIC DNA]</scope>
</reference>
<evidence type="ECO:0000259" key="3">
    <source>
        <dbReference type="SMART" id="SM00328"/>
    </source>
</evidence>
<dbReference type="Pfam" id="PF02886">
    <property type="entry name" value="LBP_BPI_CETP_C"/>
    <property type="match status" value="1"/>
</dbReference>
<dbReference type="Gene3D" id="3.15.20.10">
    <property type="entry name" value="Bactericidal permeability-increasing protein, domain 2"/>
    <property type="match status" value="1"/>
</dbReference>
<protein>
    <recommendedName>
        <fullName evidence="7">Lipid-binding serum glycoprotein C-terminal domain-containing protein</fullName>
    </recommendedName>
</protein>
<evidence type="ECO:0000259" key="4">
    <source>
        <dbReference type="SMART" id="SM00329"/>
    </source>
</evidence>
<comment type="similarity">
    <text evidence="1">Belongs to the BPI/LBP/Plunc superfamily. BPI/LBP family.</text>
</comment>
<dbReference type="GO" id="GO:0008289">
    <property type="term" value="F:lipid binding"/>
    <property type="evidence" value="ECO:0007669"/>
    <property type="project" value="InterPro"/>
</dbReference>
<dbReference type="PANTHER" id="PTHR10504">
    <property type="entry name" value="BACTERICIDAL PERMEABILITY-INCREASING BPI PROTEIN-RELATED"/>
    <property type="match status" value="1"/>
</dbReference>
<keyword evidence="6" id="KW-1185">Reference proteome</keyword>
<dbReference type="EMBL" id="UYYB01094535">
    <property type="protein sequence ID" value="VDM74583.1"/>
    <property type="molecule type" value="Genomic_DNA"/>
</dbReference>
<dbReference type="InterPro" id="IPR001124">
    <property type="entry name" value="Lipid-bd_serum_glycop_C"/>
</dbReference>
<name>A0A3P7J2F7_STRVU</name>
<dbReference type="OrthoDB" id="10255543at2759"/>
<evidence type="ECO:0000313" key="6">
    <source>
        <dbReference type="Proteomes" id="UP000270094"/>
    </source>
</evidence>
<proteinExistence type="inferred from homology"/>
<evidence type="ECO:0000313" key="5">
    <source>
        <dbReference type="EMBL" id="VDM74583.1"/>
    </source>
</evidence>
<dbReference type="GO" id="GO:0005615">
    <property type="term" value="C:extracellular space"/>
    <property type="evidence" value="ECO:0007669"/>
    <property type="project" value="TreeGrafter"/>
</dbReference>
<dbReference type="AlphaFoldDB" id="A0A3P7J2F7"/>
<dbReference type="PANTHER" id="PTHR10504:SF140">
    <property type="entry name" value="BPI2 DOMAIN-CONTAINING PROTEIN"/>
    <property type="match status" value="1"/>
</dbReference>
<keyword evidence="2" id="KW-1015">Disulfide bond</keyword>
<evidence type="ECO:0000256" key="2">
    <source>
        <dbReference type="ARBA" id="ARBA00023157"/>
    </source>
</evidence>
<dbReference type="InterPro" id="IPR017943">
    <property type="entry name" value="Bactericidal_perm-incr_a/b_dom"/>
</dbReference>
<dbReference type="InterPro" id="IPR032942">
    <property type="entry name" value="BPI/LBP/Plunc"/>
</dbReference>
<dbReference type="SMART" id="SM00328">
    <property type="entry name" value="BPI1"/>
    <property type="match status" value="1"/>
</dbReference>
<sequence length="451" mass="50204">MAKVSNCIILRINEIGLQEAANFTREWLSMAGPNLIVPDIKQTFVSSFAAGELVIKNITVNHFVPPHIRFHPSGNNSIYMTTHSGYAQVLADWQVKSEVLNVLRFPLQGDNTSPNMVENTSPNMVEVSHCVARIRDLRINVQGGVAAEVIQWFKSSVTSVIRRKLEEIYCAVMEQAWIPWVEAQISQFSPNLTLSSNPESLESIYFAKMNVDLRMRSNLIWNGELLEGESVKNQSDYDNVAYSTSNRMITVLIEEETVQSTLAATHFSGHFVATVDSPFLHTYCDILCIGTVLPEIAEAMPNSSFTVQASTLNPPVISLQEGKALVFVNASLDFHVGFELLLTTAIHLITRVSRSKSMQVRCTSSMLNAQAKLMDSKIGTMSQKTIDLLVDISTPFLEDAVDLLVSRGVPVTRLFQFPSTNELLTIQEKYIKLEADIDFPTVLQYSAAVHL</sequence>
<evidence type="ECO:0000256" key="1">
    <source>
        <dbReference type="ARBA" id="ARBA00007292"/>
    </source>
</evidence>